<reference evidence="19" key="5">
    <citation type="submission" date="2021-09" db="EMBL/GenBank/DDBJ databases">
        <authorList>
            <person name="Gilroy R."/>
        </authorList>
    </citation>
    <scope>NUCLEOTIDE SEQUENCE</scope>
    <source>
        <strain evidence="19">CHK194-22301</strain>
    </source>
</reference>
<dbReference type="EMBL" id="PKIW01000060">
    <property type="protein sequence ID" value="PLT10581.1"/>
    <property type="molecule type" value="Genomic_DNA"/>
</dbReference>
<dbReference type="EMBL" id="CP047415">
    <property type="protein sequence ID" value="QLL73615.1"/>
    <property type="molecule type" value="Genomic_DNA"/>
</dbReference>
<dbReference type="InterPro" id="IPR000262">
    <property type="entry name" value="FMN-dep_DH"/>
</dbReference>
<comment type="catalytic activity">
    <reaction evidence="12">
        <text>2-hydroxyoctadecanoate + O2 = 2-oxooctadecanoate + H2O2</text>
        <dbReference type="Rhea" id="RHEA:68964"/>
        <dbReference type="ChEBI" id="CHEBI:15379"/>
        <dbReference type="ChEBI" id="CHEBI:16240"/>
        <dbReference type="ChEBI" id="CHEBI:17162"/>
        <dbReference type="ChEBI" id="CHEBI:76724"/>
    </reaction>
</comment>
<evidence type="ECO:0000313" key="21">
    <source>
        <dbReference type="EMBL" id="PLT10581.1"/>
    </source>
</evidence>
<evidence type="ECO:0000256" key="2">
    <source>
        <dbReference type="ARBA" id="ARBA00001917"/>
    </source>
</evidence>
<reference evidence="20 23" key="1">
    <citation type="journal article" date="2016" name="Microbiology (Mosc.)">
        <title>Comparison of Lactobacillus crispatus isolates from Lactobacillus-dominated vaginal microbiomes with isolates from microbiomes containing bacterial vaginosis-associated bacteria.</title>
        <authorList>
            <person name="Abdelmaksoud A.A."/>
            <person name="Koparde V.N."/>
            <person name="Sheth N.U."/>
            <person name="Serrano M.G."/>
            <person name="Glascock A.L."/>
            <person name="Fettweis J.M."/>
            <person name="Strauss Iii J.F."/>
            <person name="Buck G.A."/>
            <person name="Jefferson K.K."/>
        </authorList>
    </citation>
    <scope>NUCLEOTIDE SEQUENCE [LARGE SCALE GENOMIC DNA]</scope>
    <source>
        <strain evidence="20 23">VMC3</strain>
    </source>
</reference>
<dbReference type="InterPro" id="IPR013785">
    <property type="entry name" value="Aldolase_TIM"/>
</dbReference>
<comment type="subunit">
    <text evidence="3">Homotetramer.</text>
</comment>
<feature type="binding site" evidence="16">
    <location>
        <begin position="93"/>
        <end position="95"/>
    </location>
    <ligand>
        <name>FMN</name>
        <dbReference type="ChEBI" id="CHEBI:58210"/>
    </ligand>
</feature>
<dbReference type="InterPro" id="IPR037396">
    <property type="entry name" value="FMN_HAD"/>
</dbReference>
<evidence type="ECO:0000256" key="14">
    <source>
        <dbReference type="ARBA" id="ARBA00079803"/>
    </source>
</evidence>
<evidence type="ECO:0000313" key="20">
    <source>
        <dbReference type="EMBL" id="KWU03999.1"/>
    </source>
</evidence>
<evidence type="ECO:0000256" key="9">
    <source>
        <dbReference type="ARBA" id="ARBA00029513"/>
    </source>
</evidence>
<feature type="binding site" evidence="16">
    <location>
        <position position="146"/>
    </location>
    <ligand>
        <name>glyoxylate</name>
        <dbReference type="ChEBI" id="CHEBI:36655"/>
    </ligand>
</feature>
<evidence type="ECO:0000259" key="18">
    <source>
        <dbReference type="PROSITE" id="PS51349"/>
    </source>
</evidence>
<evidence type="ECO:0000256" key="16">
    <source>
        <dbReference type="PIRSR" id="PIRSR000138-2"/>
    </source>
</evidence>
<feature type="binding site" evidence="16">
    <location>
        <position position="181"/>
    </location>
    <ligand>
        <name>glyoxylate</name>
        <dbReference type="ChEBI" id="CHEBI:36655"/>
    </ligand>
</feature>
<dbReference type="PANTHER" id="PTHR10578:SF107">
    <property type="entry name" value="2-HYDROXYACID OXIDASE 1"/>
    <property type="match status" value="1"/>
</dbReference>
<evidence type="ECO:0000256" key="1">
    <source>
        <dbReference type="ARBA" id="ARBA00000616"/>
    </source>
</evidence>
<keyword evidence="6 16" id="KW-0288">FMN</keyword>
<feature type="compositionally biased region" description="Polar residues" evidence="17">
    <location>
        <begin position="391"/>
        <end position="400"/>
    </location>
</feature>
<evidence type="ECO:0000256" key="5">
    <source>
        <dbReference type="ARBA" id="ARBA00022630"/>
    </source>
</evidence>
<dbReference type="PANTHER" id="PTHR10578">
    <property type="entry name" value="S -2-HYDROXY-ACID OXIDASE-RELATED"/>
    <property type="match status" value="1"/>
</dbReference>
<dbReference type="GO" id="GO:0010181">
    <property type="term" value="F:FMN binding"/>
    <property type="evidence" value="ECO:0007669"/>
    <property type="project" value="InterPro"/>
</dbReference>
<proteinExistence type="inferred from homology"/>
<evidence type="ECO:0000313" key="24">
    <source>
        <dbReference type="Proteomes" id="UP000235119"/>
    </source>
</evidence>
<protein>
    <recommendedName>
        <fullName evidence="9">L-lactate oxidase</fullName>
        <ecNumber evidence="4">1.1.3.15</ecNumber>
    </recommendedName>
    <alternativeName>
        <fullName evidence="14">(S)-2-hydroxy-acid oxidase</fullName>
    </alternativeName>
</protein>
<feature type="binding site" evidence="16">
    <location>
        <position position="122"/>
    </location>
    <ligand>
        <name>FMN</name>
        <dbReference type="ChEBI" id="CHEBI:58210"/>
    </ligand>
</feature>
<comment type="catalytic activity">
    <reaction evidence="13">
        <text>2-hydroxyoctanoate + O2 = 2-oxooctanoate + H2O2</text>
        <dbReference type="Rhea" id="RHEA:67940"/>
        <dbReference type="ChEBI" id="CHEBI:15379"/>
        <dbReference type="ChEBI" id="CHEBI:16240"/>
        <dbReference type="ChEBI" id="CHEBI:133514"/>
        <dbReference type="ChEBI" id="CHEBI:176689"/>
    </reaction>
</comment>
<reference evidence="22 25" key="3">
    <citation type="submission" date="2020-01" db="EMBL/GenBank/DDBJ databases">
        <title>Complete and circular genome sequences of six lactobacillus isolates from horses.</title>
        <authorList>
            <person name="Hassan H.M."/>
        </authorList>
    </citation>
    <scope>NUCLEOTIDE SEQUENCE [LARGE SCALE GENOMIC DNA]</scope>
    <source>
        <strain evidence="22 25">1D</strain>
    </source>
</reference>
<dbReference type="RefSeq" id="WP_005723285.1">
    <property type="nucleotide sequence ID" value="NZ_AP025162.1"/>
</dbReference>
<reference evidence="21 24" key="2">
    <citation type="submission" date="2017-12" db="EMBL/GenBank/DDBJ databases">
        <title>Phylogenetic diversity of female urinary microbiome.</title>
        <authorList>
            <person name="Thomas-White K."/>
            <person name="Wolfe A.J."/>
        </authorList>
    </citation>
    <scope>NUCLEOTIDE SEQUENCE [LARGE SCALE GENOMIC DNA]</scope>
    <source>
        <strain evidence="21 24">UMB0085</strain>
    </source>
</reference>
<evidence type="ECO:0000256" key="15">
    <source>
        <dbReference type="PIRSR" id="PIRSR000138-1"/>
    </source>
</evidence>
<evidence type="ECO:0000256" key="8">
    <source>
        <dbReference type="ARBA" id="ARBA00024042"/>
    </source>
</evidence>
<dbReference type="Proteomes" id="UP000067598">
    <property type="component" value="Unassembled WGS sequence"/>
</dbReference>
<keyword evidence="7" id="KW-0560">Oxidoreductase</keyword>
<evidence type="ECO:0000256" key="7">
    <source>
        <dbReference type="ARBA" id="ARBA00023002"/>
    </source>
</evidence>
<evidence type="ECO:0000313" key="22">
    <source>
        <dbReference type="EMBL" id="QLL73615.1"/>
    </source>
</evidence>
<dbReference type="EMBL" id="LJGP01000016">
    <property type="protein sequence ID" value="KWU03999.1"/>
    <property type="molecule type" value="Genomic_DNA"/>
</dbReference>
<comment type="catalytic activity">
    <reaction evidence="11">
        <text>mandelate + O2 = phenylglyoxylate + H2O2</text>
        <dbReference type="Rhea" id="RHEA:68968"/>
        <dbReference type="ChEBI" id="CHEBI:15379"/>
        <dbReference type="ChEBI" id="CHEBI:16240"/>
        <dbReference type="ChEBI" id="CHEBI:25147"/>
        <dbReference type="ChEBI" id="CHEBI:36656"/>
    </reaction>
</comment>
<keyword evidence="5 16" id="KW-0285">Flavoprotein</keyword>
<gene>
    <name evidence="20" type="ORF">AEL95_04810</name>
    <name evidence="21" type="ORF">CYJ79_09700</name>
    <name evidence="22" type="ORF">GTO85_04165</name>
    <name evidence="19" type="ORF">K8V23_09095</name>
</gene>
<feature type="binding site" evidence="16">
    <location>
        <position position="268"/>
    </location>
    <ligand>
        <name>glyoxylate</name>
        <dbReference type="ChEBI" id="CHEBI:36655"/>
    </ligand>
</feature>
<sequence length="426" mass="46463">MTHYYEGFPQSDRDEKIKMVNVDELEERVKKVMPEGAYYYIASGAENEWTWRNNTAAFNHFQIVPRALTEMADPQTDTDFMGMHLKTPIMIAPIACHGIAHKDAEVATQKGAAMAGALFSSSTYANKSVEEIAAAAPEAPRFFQLYLSKDWNFNQMVFDAIKKAGYQGIFLTVDALVSGYREANLRTNFTYPVPLDFFKRYLGAKGKGQSVAQMYASSAQKIGPEDVKRIKKESGLPVFVKGVMCAEDAYKAIGAGADGIYVTNHGGREVDGAPATIDVLPEIAQAVNHRVPIIFDSGVRRGSHIFKALALGADIVGIGRPYLYGLALGGAHGVASVIEQLNDELKIDMQLTGCKTIDDVKHAKLTHIAYTADNLPSNTDPSRRKEYPVTDENQVKQTDAVSGASKLEGKPAPEPETDTTTGASVR</sequence>
<dbReference type="PIRSF" id="PIRSF000138">
    <property type="entry name" value="Al-hdrx_acd_dh"/>
    <property type="match status" value="1"/>
</dbReference>
<feature type="binding site" evidence="16">
    <location>
        <position position="241"/>
    </location>
    <ligand>
        <name>FMN</name>
        <dbReference type="ChEBI" id="CHEBI:58210"/>
    </ligand>
</feature>
<dbReference type="CDD" id="cd04737">
    <property type="entry name" value="LOX_like_FMN"/>
    <property type="match status" value="1"/>
</dbReference>
<dbReference type="FunFam" id="3.20.20.70:FF:000029">
    <property type="entry name" value="L-lactate dehydrogenase"/>
    <property type="match status" value="1"/>
</dbReference>
<evidence type="ECO:0000256" key="17">
    <source>
        <dbReference type="SAM" id="MobiDB-lite"/>
    </source>
</evidence>
<feature type="domain" description="FMN hydroxy acid dehydrogenase" evidence="18">
    <location>
        <begin position="14"/>
        <end position="370"/>
    </location>
</feature>
<evidence type="ECO:0000256" key="11">
    <source>
        <dbReference type="ARBA" id="ARBA00050549"/>
    </source>
</evidence>
<comment type="similarity">
    <text evidence="8">Belongs to the FMN-dependent alpha-hydroxy acid dehydrogenase family.</text>
</comment>
<comment type="catalytic activity">
    <reaction evidence="10">
        <text>(S)-lactate + O2 = pyruvate + H2O2</text>
        <dbReference type="Rhea" id="RHEA:55868"/>
        <dbReference type="ChEBI" id="CHEBI:15361"/>
        <dbReference type="ChEBI" id="CHEBI:15379"/>
        <dbReference type="ChEBI" id="CHEBI:16240"/>
        <dbReference type="ChEBI" id="CHEBI:16651"/>
    </reaction>
    <physiologicalReaction direction="left-to-right" evidence="10">
        <dbReference type="Rhea" id="RHEA:55869"/>
    </physiologicalReaction>
</comment>
<feature type="binding site" evidence="16">
    <location>
        <begin position="296"/>
        <end position="300"/>
    </location>
    <ligand>
        <name>FMN</name>
        <dbReference type="ChEBI" id="CHEBI:58210"/>
    </ligand>
</feature>
<dbReference type="InterPro" id="IPR012133">
    <property type="entry name" value="Alpha-hydoxy_acid_DH_FMN"/>
</dbReference>
<dbReference type="Gene3D" id="3.20.20.70">
    <property type="entry name" value="Aldolase class I"/>
    <property type="match status" value="1"/>
</dbReference>
<evidence type="ECO:0000256" key="12">
    <source>
        <dbReference type="ARBA" id="ARBA00050773"/>
    </source>
</evidence>
<evidence type="ECO:0000256" key="6">
    <source>
        <dbReference type="ARBA" id="ARBA00022643"/>
    </source>
</evidence>
<evidence type="ECO:0000313" key="25">
    <source>
        <dbReference type="Proteomes" id="UP000510660"/>
    </source>
</evidence>
<comment type="catalytic activity">
    <reaction evidence="1">
        <text>a (2S)-2-hydroxycarboxylate + O2 = a 2-oxocarboxylate + H2O2</text>
        <dbReference type="Rhea" id="RHEA:16789"/>
        <dbReference type="ChEBI" id="CHEBI:15379"/>
        <dbReference type="ChEBI" id="CHEBI:16240"/>
        <dbReference type="ChEBI" id="CHEBI:35179"/>
        <dbReference type="ChEBI" id="CHEBI:58123"/>
        <dbReference type="EC" id="1.1.3.15"/>
    </reaction>
</comment>
<feature type="binding site" evidence="16">
    <location>
        <position position="144"/>
    </location>
    <ligand>
        <name>FMN</name>
        <dbReference type="ChEBI" id="CHEBI:58210"/>
    </ligand>
</feature>
<dbReference type="PROSITE" id="PS51349">
    <property type="entry name" value="FMN_HYDROXY_ACID_DH_2"/>
    <property type="match status" value="1"/>
</dbReference>
<feature type="binding site" evidence="16">
    <location>
        <position position="172"/>
    </location>
    <ligand>
        <name>FMN</name>
        <dbReference type="ChEBI" id="CHEBI:58210"/>
    </ligand>
</feature>
<dbReference type="Proteomes" id="UP000510660">
    <property type="component" value="Chromosome"/>
</dbReference>
<evidence type="ECO:0000256" key="10">
    <source>
        <dbReference type="ARBA" id="ARBA00048754"/>
    </source>
</evidence>
<feature type="active site" description="Proton acceptor" evidence="15">
    <location>
        <position position="265"/>
    </location>
</feature>
<dbReference type="Proteomes" id="UP000784793">
    <property type="component" value="Unassembled WGS sequence"/>
</dbReference>
<dbReference type="EC" id="1.1.3.15" evidence="4"/>
<comment type="cofactor">
    <cofactor evidence="2">
        <name>FMN</name>
        <dbReference type="ChEBI" id="CHEBI:58210"/>
    </cofactor>
</comment>
<feature type="binding site" evidence="16">
    <location>
        <position position="265"/>
    </location>
    <ligand>
        <name>glyoxylate</name>
        <dbReference type="ChEBI" id="CHEBI:36655"/>
    </ligand>
</feature>
<feature type="region of interest" description="Disordered" evidence="17">
    <location>
        <begin position="375"/>
        <end position="426"/>
    </location>
</feature>
<feature type="binding site" evidence="16">
    <location>
        <position position="40"/>
    </location>
    <ligand>
        <name>glyoxylate</name>
        <dbReference type="ChEBI" id="CHEBI:36655"/>
    </ligand>
</feature>
<dbReference type="AlphaFoldDB" id="A0A109DEJ7"/>
<dbReference type="Proteomes" id="UP000235119">
    <property type="component" value="Unassembled WGS sequence"/>
</dbReference>
<evidence type="ECO:0000256" key="13">
    <source>
        <dbReference type="ARBA" id="ARBA00052949"/>
    </source>
</evidence>
<dbReference type="GO" id="GO:0003973">
    <property type="term" value="F:(S)-2-hydroxy-acid oxidase activity"/>
    <property type="evidence" value="ECO:0007669"/>
    <property type="project" value="UniProtKB-EC"/>
</dbReference>
<name>A0A109DEJ7_9LACO</name>
<feature type="binding site" evidence="16">
    <location>
        <begin position="319"/>
        <end position="320"/>
    </location>
    <ligand>
        <name>FMN</name>
        <dbReference type="ChEBI" id="CHEBI:58210"/>
    </ligand>
</feature>
<dbReference type="PATRIC" id="fig|47770.28.peg.350"/>
<organism evidence="20 23">
    <name type="scientific">Lactobacillus crispatus</name>
    <dbReference type="NCBI Taxonomy" id="47770"/>
    <lineage>
        <taxon>Bacteria</taxon>
        <taxon>Bacillati</taxon>
        <taxon>Bacillota</taxon>
        <taxon>Bacilli</taxon>
        <taxon>Lactobacillales</taxon>
        <taxon>Lactobacillaceae</taxon>
        <taxon>Lactobacillus</taxon>
    </lineage>
</organism>
<reference evidence="19" key="4">
    <citation type="journal article" date="2021" name="PeerJ">
        <title>Extensive microbial diversity within the chicken gut microbiome revealed by metagenomics and culture.</title>
        <authorList>
            <person name="Gilroy R."/>
            <person name="Ravi A."/>
            <person name="Getino M."/>
            <person name="Pursley I."/>
            <person name="Horton D.L."/>
            <person name="Alikhan N.F."/>
            <person name="Baker D."/>
            <person name="Gharbi K."/>
            <person name="Hall N."/>
            <person name="Watson M."/>
            <person name="Adriaenssens E.M."/>
            <person name="Foster-Nyarko E."/>
            <person name="Jarju S."/>
            <person name="Secka A."/>
            <person name="Antonio M."/>
            <person name="Oren A."/>
            <person name="Chaudhuri R.R."/>
            <person name="La Ragione R."/>
            <person name="Hildebrand F."/>
            <person name="Pallen M.J."/>
        </authorList>
    </citation>
    <scope>NUCLEOTIDE SEQUENCE</scope>
    <source>
        <strain evidence="19">CHK194-22301</strain>
    </source>
</reference>
<evidence type="ECO:0000256" key="4">
    <source>
        <dbReference type="ARBA" id="ARBA00013087"/>
    </source>
</evidence>
<dbReference type="Pfam" id="PF01070">
    <property type="entry name" value="FMN_dh"/>
    <property type="match status" value="1"/>
</dbReference>
<evidence type="ECO:0000256" key="3">
    <source>
        <dbReference type="ARBA" id="ARBA00011881"/>
    </source>
</evidence>
<dbReference type="EMBL" id="DYXB01000147">
    <property type="protein sequence ID" value="HJF10919.1"/>
    <property type="molecule type" value="Genomic_DNA"/>
</dbReference>
<evidence type="ECO:0000313" key="23">
    <source>
        <dbReference type="Proteomes" id="UP000067598"/>
    </source>
</evidence>
<dbReference type="SUPFAM" id="SSF51395">
    <property type="entry name" value="FMN-linked oxidoreductases"/>
    <property type="match status" value="1"/>
</dbReference>
<evidence type="ECO:0000313" key="19">
    <source>
        <dbReference type="EMBL" id="HJF10919.1"/>
    </source>
</evidence>
<accession>A0A109DEJ7</accession>